<accession>A0A3A9WFT5</accession>
<evidence type="ECO:0000256" key="1">
    <source>
        <dbReference type="ARBA" id="ARBA00022729"/>
    </source>
</evidence>
<dbReference type="SUPFAM" id="SSF53850">
    <property type="entry name" value="Periplasmic binding protein-like II"/>
    <property type="match status" value="1"/>
</dbReference>
<keyword evidence="5" id="KW-1185">Reference proteome</keyword>
<dbReference type="AlphaFoldDB" id="A0A3A9WFT5"/>
<evidence type="ECO:0000313" key="6">
    <source>
        <dbReference type="Proteomes" id="UP000275024"/>
    </source>
</evidence>
<protein>
    <submittedName>
        <fullName evidence="3">ABC transporter substrate-binding protein</fullName>
    </submittedName>
</protein>
<dbReference type="EMBL" id="RBDY01000003">
    <property type="protein sequence ID" value="RKN26042.1"/>
    <property type="molecule type" value="Genomic_DNA"/>
</dbReference>
<feature type="signal peptide" evidence="2">
    <location>
        <begin position="1"/>
        <end position="35"/>
    </location>
</feature>
<dbReference type="Proteomes" id="UP000268652">
    <property type="component" value="Unassembled WGS sequence"/>
</dbReference>
<gene>
    <name evidence="4" type="ORF">D7318_07440</name>
    <name evidence="3" type="ORF">D7319_03040</name>
</gene>
<dbReference type="EMBL" id="RBDX01000002">
    <property type="protein sequence ID" value="RKN11908.1"/>
    <property type="molecule type" value="Genomic_DNA"/>
</dbReference>
<keyword evidence="1 2" id="KW-0732">Signal</keyword>
<sequence length="382" mass="41222">MTRVTRTGEAGRTRRGRVTAAALAAAALGLAAACAPPPSVDVVDAEQASVDTSDGLVVDGERIADAELFAAATDEGSLSLYSGYVENSEKEVIKAFEHDTGIDVELVRLVPNRLAERVLSEQGAGRLGADVVRTSDYDIASRMRDAGVFEAHEVPDYDQLDDTVRYHGGEFYRVFNPLYTFAYNTVLVDEEDAPTSWWDLTEAEWRGELGITQIGAGGSSLTLNRFQEETLGEDFLPALADQEPRIFDSSSAALESLARGEVAVATGVVSSVNIAASKNAPVNFVIPDEGMAAYDYFVGKTSSARHEAAAELFVDWNLSRRGGDVFRQIGEFPARDDLTPPEVLGQTLPTLASGGVVRIDPRVLLDHAATDQRRWLGLFGYL</sequence>
<evidence type="ECO:0000256" key="2">
    <source>
        <dbReference type="SAM" id="SignalP"/>
    </source>
</evidence>
<proteinExistence type="predicted"/>
<dbReference type="InterPro" id="IPR006311">
    <property type="entry name" value="TAT_signal"/>
</dbReference>
<evidence type="ECO:0000313" key="3">
    <source>
        <dbReference type="EMBL" id="RKN11908.1"/>
    </source>
</evidence>
<dbReference type="PROSITE" id="PS51318">
    <property type="entry name" value="TAT"/>
    <property type="match status" value="1"/>
</dbReference>
<organism evidence="3 6">
    <name type="scientific">Streptomyces radicis</name>
    <dbReference type="NCBI Taxonomy" id="1750517"/>
    <lineage>
        <taxon>Bacteria</taxon>
        <taxon>Bacillati</taxon>
        <taxon>Actinomycetota</taxon>
        <taxon>Actinomycetes</taxon>
        <taxon>Kitasatosporales</taxon>
        <taxon>Streptomycetaceae</taxon>
        <taxon>Streptomyces</taxon>
    </lineage>
</organism>
<dbReference type="Proteomes" id="UP000275024">
    <property type="component" value="Unassembled WGS sequence"/>
</dbReference>
<dbReference type="OrthoDB" id="366726at2"/>
<evidence type="ECO:0000313" key="5">
    <source>
        <dbReference type="Proteomes" id="UP000268652"/>
    </source>
</evidence>
<evidence type="ECO:0000313" key="4">
    <source>
        <dbReference type="EMBL" id="RKN26042.1"/>
    </source>
</evidence>
<feature type="chain" id="PRO_5017227106" evidence="2">
    <location>
        <begin position="36"/>
        <end position="382"/>
    </location>
</feature>
<reference evidence="5 6" key="1">
    <citation type="submission" date="2018-09" db="EMBL/GenBank/DDBJ databases">
        <title>Streptomyces sp. nov. DS1-2, an endophytic actinomycete isolated from roots of Dendrobium scabrilingue.</title>
        <authorList>
            <person name="Kuncharoen N."/>
            <person name="Kudo T."/>
            <person name="Ohkuma M."/>
            <person name="Yuki M."/>
            <person name="Tanasupawat S."/>
        </authorList>
    </citation>
    <scope>NUCLEOTIDE SEQUENCE [LARGE SCALE GENOMIC DNA]</scope>
    <source>
        <strain evidence="3 6">AZ1-7</strain>
        <strain evidence="4 5">DS1-2</strain>
    </source>
</reference>
<name>A0A3A9WFT5_9ACTN</name>
<dbReference type="Pfam" id="PF13343">
    <property type="entry name" value="SBP_bac_6"/>
    <property type="match status" value="1"/>
</dbReference>
<dbReference type="PANTHER" id="PTHR30006">
    <property type="entry name" value="THIAMINE-BINDING PERIPLASMIC PROTEIN-RELATED"/>
    <property type="match status" value="1"/>
</dbReference>
<dbReference type="Gene3D" id="3.40.190.10">
    <property type="entry name" value="Periplasmic binding protein-like II"/>
    <property type="match status" value="2"/>
</dbReference>
<dbReference type="PROSITE" id="PS51257">
    <property type="entry name" value="PROKAR_LIPOPROTEIN"/>
    <property type="match status" value="1"/>
</dbReference>
<comment type="caution">
    <text evidence="3">The sequence shown here is derived from an EMBL/GenBank/DDBJ whole genome shotgun (WGS) entry which is preliminary data.</text>
</comment>